<dbReference type="CDD" id="cd06259">
    <property type="entry name" value="YdcF-like"/>
    <property type="match status" value="1"/>
</dbReference>
<proteinExistence type="predicted"/>
<evidence type="ECO:0000259" key="1">
    <source>
        <dbReference type="Pfam" id="PF02698"/>
    </source>
</evidence>
<dbReference type="InterPro" id="IPR051599">
    <property type="entry name" value="Cell_Envelope_Assoc"/>
</dbReference>
<dbReference type="Proteomes" id="UP000501240">
    <property type="component" value="Chromosome"/>
</dbReference>
<sequence length="239" mass="26084">MNATWTTYRMGADMRAAGDNGAVESHGAVGARARALARVVWDHLVLTGPLSKADAILALGCHDTRVAAHAARLWLARWAPVVVVTGGRGKITSAWTETEAQVFARVAREHGVPDGALVLEETATNTGENITATRRLLDGRLDLRSGILVAKPYMTRRALATARKQWPGVEWTAACPDLGYETYGAGDDERRFIELMVGDLQRMEVYAERGFQVPMPVPAGVWAAYEELVEMGYDAHVIR</sequence>
<dbReference type="AlphaFoldDB" id="A0A7D3VZQ1"/>
<protein>
    <recommendedName>
        <fullName evidence="1">DUF218 domain-containing protein</fullName>
    </recommendedName>
</protein>
<organism evidence="2 3">
    <name type="scientific">Actinomadura verrucosospora</name>
    <dbReference type="NCBI Taxonomy" id="46165"/>
    <lineage>
        <taxon>Bacteria</taxon>
        <taxon>Bacillati</taxon>
        <taxon>Actinomycetota</taxon>
        <taxon>Actinomycetes</taxon>
        <taxon>Streptosporangiales</taxon>
        <taxon>Thermomonosporaceae</taxon>
        <taxon>Actinomadura</taxon>
    </lineage>
</organism>
<dbReference type="GO" id="GO:0005886">
    <property type="term" value="C:plasma membrane"/>
    <property type="evidence" value="ECO:0007669"/>
    <property type="project" value="TreeGrafter"/>
</dbReference>
<dbReference type="Gene3D" id="3.40.50.620">
    <property type="entry name" value="HUPs"/>
    <property type="match status" value="1"/>
</dbReference>
<keyword evidence="3" id="KW-1185">Reference proteome</keyword>
<dbReference type="InterPro" id="IPR014729">
    <property type="entry name" value="Rossmann-like_a/b/a_fold"/>
</dbReference>
<dbReference type="Pfam" id="PF02698">
    <property type="entry name" value="DUF218"/>
    <property type="match status" value="1"/>
</dbReference>
<reference evidence="2 3" key="1">
    <citation type="submission" date="2020-05" db="EMBL/GenBank/DDBJ databases">
        <title>Actinomadura verrucosospora NRRL-B18236 (PFL_A860) Genome sequencing and assembly.</title>
        <authorList>
            <person name="Samborskyy M."/>
        </authorList>
    </citation>
    <scope>NUCLEOTIDE SEQUENCE [LARGE SCALE GENOMIC DNA]</scope>
    <source>
        <strain evidence="2 3">NRRL:B18236</strain>
    </source>
</reference>
<dbReference type="PANTHER" id="PTHR30336">
    <property type="entry name" value="INNER MEMBRANE PROTEIN, PROBABLE PERMEASE"/>
    <property type="match status" value="1"/>
</dbReference>
<evidence type="ECO:0000313" key="2">
    <source>
        <dbReference type="EMBL" id="QKG26850.1"/>
    </source>
</evidence>
<feature type="domain" description="DUF218" evidence="1">
    <location>
        <begin position="54"/>
        <end position="173"/>
    </location>
</feature>
<dbReference type="PANTHER" id="PTHR30336:SF20">
    <property type="entry name" value="DUF218 DOMAIN-CONTAINING PROTEIN"/>
    <property type="match status" value="1"/>
</dbReference>
<accession>A0A7D3VZQ1</accession>
<gene>
    <name evidence="2" type="ORF">ACTIVE_8503</name>
</gene>
<dbReference type="EMBL" id="CP053892">
    <property type="protein sequence ID" value="QKG26850.1"/>
    <property type="molecule type" value="Genomic_DNA"/>
</dbReference>
<dbReference type="InterPro" id="IPR003848">
    <property type="entry name" value="DUF218"/>
</dbReference>
<evidence type="ECO:0000313" key="3">
    <source>
        <dbReference type="Proteomes" id="UP000501240"/>
    </source>
</evidence>
<name>A0A7D3VZQ1_ACTVE</name>